<dbReference type="Proteomes" id="UP001500280">
    <property type="component" value="Unassembled WGS sequence"/>
</dbReference>
<protein>
    <recommendedName>
        <fullName evidence="5">SH3 domain-containing protein</fullName>
    </recommendedName>
</protein>
<keyword evidence="2" id="KW-0472">Membrane</keyword>
<keyword evidence="2" id="KW-0812">Transmembrane</keyword>
<feature type="transmembrane region" description="Helical" evidence="2">
    <location>
        <begin position="20"/>
        <end position="44"/>
    </location>
</feature>
<accession>A0ABN2IFL3</accession>
<dbReference type="EMBL" id="BAAANF010000019">
    <property type="protein sequence ID" value="GAA1704117.1"/>
    <property type="molecule type" value="Genomic_DNA"/>
</dbReference>
<gene>
    <name evidence="3" type="ORF">GCM10009745_59530</name>
</gene>
<organism evidence="3 4">
    <name type="scientific">Kribbella yunnanensis</name>
    <dbReference type="NCBI Taxonomy" id="190194"/>
    <lineage>
        <taxon>Bacteria</taxon>
        <taxon>Bacillati</taxon>
        <taxon>Actinomycetota</taxon>
        <taxon>Actinomycetes</taxon>
        <taxon>Propionibacteriales</taxon>
        <taxon>Kribbellaceae</taxon>
        <taxon>Kribbella</taxon>
    </lineage>
</organism>
<evidence type="ECO:0000256" key="1">
    <source>
        <dbReference type="SAM" id="MobiDB-lite"/>
    </source>
</evidence>
<keyword evidence="4" id="KW-1185">Reference proteome</keyword>
<evidence type="ECO:0000313" key="4">
    <source>
        <dbReference type="Proteomes" id="UP001500280"/>
    </source>
</evidence>
<feature type="compositionally biased region" description="Low complexity" evidence="1">
    <location>
        <begin position="57"/>
        <end position="88"/>
    </location>
</feature>
<evidence type="ECO:0008006" key="5">
    <source>
        <dbReference type="Google" id="ProtNLM"/>
    </source>
</evidence>
<evidence type="ECO:0000313" key="3">
    <source>
        <dbReference type="EMBL" id="GAA1704117.1"/>
    </source>
</evidence>
<comment type="caution">
    <text evidence="3">The sequence shown here is derived from an EMBL/GenBank/DDBJ whole genome shotgun (WGS) entry which is preliminary data.</text>
</comment>
<evidence type="ECO:0000256" key="2">
    <source>
        <dbReference type="SAM" id="Phobius"/>
    </source>
</evidence>
<sequence>MTTSTPSSGNTTPPAPRSHLLRNLTVGAGVLAAVGGLLVGIGAVTQADESKTDRTATNSGGSNNTSNNGDHNTSGSNNTGSNNSGGNTVVCPATDSGAVTNCPLQQIMGDETLTDPEFRKQIAAVSTDAPAAPAPYQFVVVDTGKLGVKVRTGPETSDMQFGSAGNRSILWVDCQVRSSFDADPTTGAGPVWLKVRWPNTTGTEWANSQPRDPARGWVYRGYAIPAGHNGDIPACS</sequence>
<reference evidence="3 4" key="1">
    <citation type="journal article" date="2019" name="Int. J. Syst. Evol. Microbiol.">
        <title>The Global Catalogue of Microorganisms (GCM) 10K type strain sequencing project: providing services to taxonomists for standard genome sequencing and annotation.</title>
        <authorList>
            <consortium name="The Broad Institute Genomics Platform"/>
            <consortium name="The Broad Institute Genome Sequencing Center for Infectious Disease"/>
            <person name="Wu L."/>
            <person name="Ma J."/>
        </authorList>
    </citation>
    <scope>NUCLEOTIDE SEQUENCE [LARGE SCALE GENOMIC DNA]</scope>
    <source>
        <strain evidence="3 4">JCM 14307</strain>
    </source>
</reference>
<dbReference type="RefSeq" id="WP_344159035.1">
    <property type="nucleotide sequence ID" value="NZ_BAAANF010000019.1"/>
</dbReference>
<feature type="region of interest" description="Disordered" evidence="1">
    <location>
        <begin position="47"/>
        <end position="89"/>
    </location>
</feature>
<proteinExistence type="predicted"/>
<name>A0ABN2IFL3_9ACTN</name>
<keyword evidence="2" id="KW-1133">Transmembrane helix</keyword>